<organism evidence="2">
    <name type="scientific">Klebsiella pneumoniae</name>
    <dbReference type="NCBI Taxonomy" id="573"/>
    <lineage>
        <taxon>Bacteria</taxon>
        <taxon>Pseudomonadati</taxon>
        <taxon>Pseudomonadota</taxon>
        <taxon>Gammaproteobacteria</taxon>
        <taxon>Enterobacterales</taxon>
        <taxon>Enterobacteriaceae</taxon>
        <taxon>Klebsiella/Raoultella group</taxon>
        <taxon>Klebsiella</taxon>
        <taxon>Klebsiella pneumoniae complex</taxon>
    </lineage>
</organism>
<comment type="caution">
    <text evidence="2">The sequence shown here is derived from an EMBL/GenBank/DDBJ whole genome shotgun (WGS) entry which is preliminary data.</text>
</comment>
<dbReference type="RefSeq" id="WP_032426283.1">
    <property type="nucleotide sequence ID" value="NZ_BFEB01000072.1"/>
</dbReference>
<dbReference type="EMBL" id="JACLRA010000001">
    <property type="protein sequence ID" value="MBC2862652.1"/>
    <property type="molecule type" value="Genomic_DNA"/>
</dbReference>
<name>A0A483GNG3_KLEPN</name>
<sequence>MTNNVELIEKEYKELLDAALSNPGVADVMAFFSQQQPVLNAHNNLMASISIPAQIAMSTGTLIHKQN</sequence>
<reference evidence="2" key="1">
    <citation type="submission" date="2019-01" db="EMBL/GenBank/DDBJ databases">
        <authorList>
            <person name="Lista F."/>
            <person name="Anselmo A."/>
        </authorList>
    </citation>
    <scope>NUCLEOTIDE SEQUENCE</scope>
    <source>
        <strain evidence="2">20S</strain>
    </source>
</reference>
<dbReference type="AlphaFoldDB" id="A0A483GNG3"/>
<dbReference type="EMBL" id="SDCC01000004">
    <property type="protein sequence ID" value="TCX10612.1"/>
    <property type="molecule type" value="Genomic_DNA"/>
</dbReference>
<protein>
    <submittedName>
        <fullName evidence="2">Uncharacterized protein</fullName>
    </submittedName>
</protein>
<proteinExistence type="predicted"/>
<evidence type="ECO:0000313" key="2">
    <source>
        <dbReference type="EMBL" id="TCX10612.1"/>
    </source>
</evidence>
<accession>A0A483GNG3</accession>
<dbReference type="Proteomes" id="UP000592342">
    <property type="component" value="Unassembled WGS sequence"/>
</dbReference>
<evidence type="ECO:0000313" key="3">
    <source>
        <dbReference type="Proteomes" id="UP000592342"/>
    </source>
</evidence>
<evidence type="ECO:0000313" key="1">
    <source>
        <dbReference type="EMBL" id="MBC2862652.1"/>
    </source>
</evidence>
<gene>
    <name evidence="2" type="ORF">ETE86_06445</name>
    <name evidence="1" type="ORF">H7U16_13905</name>
</gene>
<reference evidence="1 3" key="2">
    <citation type="submission" date="2020-08" db="EMBL/GenBank/DDBJ databases">
        <title>Tigecycline and colistin resistance in Klebsiella pneumoniae.</title>
        <authorList>
            <person name="Ramesh N."/>
            <person name="Shanthini T."/>
            <person name="Prasanth M."/>
            <person name="Senthilkumar N."/>
            <person name="Meesala Krishna M."/>
            <person name="Guruswami G."/>
        </authorList>
    </citation>
    <scope>NUCLEOTIDE SEQUENCE [LARGE SCALE GENOMIC DNA]</scope>
    <source>
        <strain evidence="1 3">SHM 84</strain>
    </source>
</reference>